<dbReference type="SUPFAM" id="SSF52151">
    <property type="entry name" value="FabD/lysophospholipase-like"/>
    <property type="match status" value="1"/>
</dbReference>
<protein>
    <submittedName>
        <fullName evidence="6">NTE family protein</fullName>
    </submittedName>
</protein>
<dbReference type="InterPro" id="IPR002641">
    <property type="entry name" value="PNPLA_dom"/>
</dbReference>
<feature type="short sequence motif" description="DGA/G" evidence="4">
    <location>
        <begin position="167"/>
        <end position="169"/>
    </location>
</feature>
<dbReference type="RefSeq" id="WP_084666055.1">
    <property type="nucleotide sequence ID" value="NZ_LT838272.1"/>
</dbReference>
<dbReference type="OrthoDB" id="9770965at2"/>
<evidence type="ECO:0000259" key="5">
    <source>
        <dbReference type="PROSITE" id="PS51635"/>
    </source>
</evidence>
<gene>
    <name evidence="6" type="ORF">SAMN00808754_2479</name>
</gene>
<dbReference type="PROSITE" id="PS51635">
    <property type="entry name" value="PNPLA"/>
    <property type="match status" value="1"/>
</dbReference>
<evidence type="ECO:0000256" key="2">
    <source>
        <dbReference type="ARBA" id="ARBA00022963"/>
    </source>
</evidence>
<evidence type="ECO:0000313" key="6">
    <source>
        <dbReference type="EMBL" id="SMB98669.1"/>
    </source>
</evidence>
<reference evidence="6 7" key="1">
    <citation type="submission" date="2017-04" db="EMBL/GenBank/DDBJ databases">
        <authorList>
            <person name="Afonso C.L."/>
            <person name="Miller P.J."/>
            <person name="Scott M.A."/>
            <person name="Spackman E."/>
            <person name="Goraichik I."/>
            <person name="Dimitrov K.M."/>
            <person name="Suarez D.L."/>
            <person name="Swayne D.E."/>
        </authorList>
    </citation>
    <scope>NUCLEOTIDE SEQUENCE [LARGE SCALE GENOMIC DNA]</scope>
    <source>
        <strain evidence="6 7">ToBE</strain>
    </source>
</reference>
<feature type="domain" description="PNPLA" evidence="5">
    <location>
        <begin position="5"/>
        <end position="180"/>
    </location>
</feature>
<dbReference type="GO" id="GO:0016042">
    <property type="term" value="P:lipid catabolic process"/>
    <property type="evidence" value="ECO:0007669"/>
    <property type="project" value="UniProtKB-UniRule"/>
</dbReference>
<keyword evidence="2 4" id="KW-0442">Lipid degradation</keyword>
<dbReference type="Proteomes" id="UP000192569">
    <property type="component" value="Chromosome I"/>
</dbReference>
<dbReference type="STRING" id="698762.SAMN00808754_2479"/>
<accession>A0A1W1VZ79</accession>
<feature type="active site" description="Nucleophile" evidence="4">
    <location>
        <position position="38"/>
    </location>
</feature>
<dbReference type="Gene3D" id="3.40.1090.10">
    <property type="entry name" value="Cytosolic phospholipase A2 catalytic domain"/>
    <property type="match status" value="1"/>
</dbReference>
<dbReference type="Pfam" id="PF01734">
    <property type="entry name" value="Patatin"/>
    <property type="match status" value="1"/>
</dbReference>
<keyword evidence="7" id="KW-1185">Reference proteome</keyword>
<evidence type="ECO:0000256" key="3">
    <source>
        <dbReference type="ARBA" id="ARBA00023098"/>
    </source>
</evidence>
<dbReference type="PANTHER" id="PTHR14226">
    <property type="entry name" value="NEUROPATHY TARGET ESTERASE/SWISS CHEESE D.MELANOGASTER"/>
    <property type="match status" value="1"/>
</dbReference>
<dbReference type="EMBL" id="LT838272">
    <property type="protein sequence ID" value="SMB98669.1"/>
    <property type="molecule type" value="Genomic_DNA"/>
</dbReference>
<feature type="short sequence motif" description="GXGXXG" evidence="4">
    <location>
        <begin position="9"/>
        <end position="14"/>
    </location>
</feature>
<keyword evidence="3 4" id="KW-0443">Lipid metabolism</keyword>
<sequence>MRFGLALGGGGLKGVAHLGVLQVLVEHHLYPDLVVGTSAGSIAAALFCSGKISNLKALEELAQFVNSGKNFLKGWPSGLWEGKLLEQILRKTLGTLKFSELRIPMAAVACDLYSGSTVVYTSLTPPRPLPAGIVLGGNIAVWQAVRASISLPGLFSPVPIGPHLLVDGGVTSNVPADIARFLGTSVVIAVDLTTKQTPRSFTHVGEILWRSLEIMGSRLTTTTLALYADLVLSPLKDLKDPPSFWEVRRIKELVEAGITSTRTALPKIKELLGKHTL</sequence>
<dbReference type="AlphaFoldDB" id="A0A1W1VZ79"/>
<dbReference type="InterPro" id="IPR016035">
    <property type="entry name" value="Acyl_Trfase/lysoPLipase"/>
</dbReference>
<evidence type="ECO:0000256" key="4">
    <source>
        <dbReference type="PROSITE-ProRule" id="PRU01161"/>
    </source>
</evidence>
<organism evidence="6 7">
    <name type="scientific">Thermanaeromonas toyohensis ToBE</name>
    <dbReference type="NCBI Taxonomy" id="698762"/>
    <lineage>
        <taxon>Bacteria</taxon>
        <taxon>Bacillati</taxon>
        <taxon>Bacillota</taxon>
        <taxon>Clostridia</taxon>
        <taxon>Neomoorellales</taxon>
        <taxon>Neomoorellaceae</taxon>
        <taxon>Thermanaeromonas</taxon>
    </lineage>
</organism>
<feature type="short sequence motif" description="GXSXG" evidence="4">
    <location>
        <begin position="36"/>
        <end position="40"/>
    </location>
</feature>
<dbReference type="PANTHER" id="PTHR14226:SF29">
    <property type="entry name" value="NEUROPATHY TARGET ESTERASE SWS"/>
    <property type="match status" value="1"/>
</dbReference>
<dbReference type="GO" id="GO:0016787">
    <property type="term" value="F:hydrolase activity"/>
    <property type="evidence" value="ECO:0007669"/>
    <property type="project" value="UniProtKB-UniRule"/>
</dbReference>
<dbReference type="InterPro" id="IPR050301">
    <property type="entry name" value="NTE"/>
</dbReference>
<name>A0A1W1VZ79_9FIRM</name>
<evidence type="ECO:0000256" key="1">
    <source>
        <dbReference type="ARBA" id="ARBA00022801"/>
    </source>
</evidence>
<keyword evidence="1 4" id="KW-0378">Hydrolase</keyword>
<proteinExistence type="predicted"/>
<evidence type="ECO:0000313" key="7">
    <source>
        <dbReference type="Proteomes" id="UP000192569"/>
    </source>
</evidence>
<feature type="active site" description="Proton acceptor" evidence="4">
    <location>
        <position position="167"/>
    </location>
</feature>